<evidence type="ECO:0000256" key="2">
    <source>
        <dbReference type="ARBA" id="ARBA00023125"/>
    </source>
</evidence>
<keyword evidence="1" id="KW-0805">Transcription regulation</keyword>
<evidence type="ECO:0000256" key="1">
    <source>
        <dbReference type="ARBA" id="ARBA00023015"/>
    </source>
</evidence>
<gene>
    <name evidence="6" type="ORF">JOE69_003160</name>
</gene>
<sequence length="218" mass="23216">MNKPLLSRESVLEKALAIADAEGLAAVTIRRIAGEFGVTPMAMYWHFANKEELLAALGQRLWNSVEVDPEASLRELLTILVEALRAHPAIAGLADTQMLSSEGGLAVTERALELLAGSGFSVAEASAIARNAMQLAATMVIGEPGADVGISAAEREALVAMKCQRIGELSQQKYPRIVAAASALTEVDDVEEYYRVSIDLFVAGVETMARSRSLPGFS</sequence>
<dbReference type="Pfam" id="PF00440">
    <property type="entry name" value="TetR_N"/>
    <property type="match status" value="1"/>
</dbReference>
<dbReference type="PANTHER" id="PTHR30055:SF151">
    <property type="entry name" value="TRANSCRIPTIONAL REGULATORY PROTEIN"/>
    <property type="match status" value="1"/>
</dbReference>
<evidence type="ECO:0000313" key="6">
    <source>
        <dbReference type="EMBL" id="MDR6270922.1"/>
    </source>
</evidence>
<comment type="caution">
    <text evidence="6">The sequence shown here is derived from an EMBL/GenBank/DDBJ whole genome shotgun (WGS) entry which is preliminary data.</text>
</comment>
<dbReference type="SUPFAM" id="SSF48498">
    <property type="entry name" value="Tetracyclin repressor-like, C-terminal domain"/>
    <property type="match status" value="1"/>
</dbReference>
<dbReference type="PANTHER" id="PTHR30055">
    <property type="entry name" value="HTH-TYPE TRANSCRIPTIONAL REGULATOR RUTR"/>
    <property type="match status" value="1"/>
</dbReference>
<dbReference type="InterPro" id="IPR009057">
    <property type="entry name" value="Homeodomain-like_sf"/>
</dbReference>
<feature type="domain" description="HTH tetR-type" evidence="5">
    <location>
        <begin position="5"/>
        <end position="65"/>
    </location>
</feature>
<dbReference type="EMBL" id="JAVDQF010000001">
    <property type="protein sequence ID" value="MDR6270922.1"/>
    <property type="molecule type" value="Genomic_DNA"/>
</dbReference>
<proteinExistence type="predicted"/>
<keyword evidence="7" id="KW-1185">Reference proteome</keyword>
<dbReference type="InterPro" id="IPR004111">
    <property type="entry name" value="Repressor_TetR_C"/>
</dbReference>
<dbReference type="PRINTS" id="PR00455">
    <property type="entry name" value="HTHTETR"/>
</dbReference>
<dbReference type="SUPFAM" id="SSF46689">
    <property type="entry name" value="Homeodomain-like"/>
    <property type="match status" value="1"/>
</dbReference>
<dbReference type="Gene3D" id="1.10.357.10">
    <property type="entry name" value="Tetracycline Repressor, domain 2"/>
    <property type="match status" value="1"/>
</dbReference>
<protein>
    <submittedName>
        <fullName evidence="6">AcrR family transcriptional regulator</fullName>
    </submittedName>
</protein>
<dbReference type="InterPro" id="IPR001647">
    <property type="entry name" value="HTH_TetR"/>
</dbReference>
<evidence type="ECO:0000256" key="3">
    <source>
        <dbReference type="ARBA" id="ARBA00023163"/>
    </source>
</evidence>
<name>A0ABU1JES5_9MICC</name>
<dbReference type="InterPro" id="IPR050109">
    <property type="entry name" value="HTH-type_TetR-like_transc_reg"/>
</dbReference>
<evidence type="ECO:0000313" key="7">
    <source>
        <dbReference type="Proteomes" id="UP001185069"/>
    </source>
</evidence>
<dbReference type="RefSeq" id="WP_309800334.1">
    <property type="nucleotide sequence ID" value="NZ_BAAAHY010000006.1"/>
</dbReference>
<keyword evidence="2 4" id="KW-0238">DNA-binding</keyword>
<dbReference type="Proteomes" id="UP001185069">
    <property type="component" value="Unassembled WGS sequence"/>
</dbReference>
<accession>A0ABU1JES5</accession>
<organism evidence="6 7">
    <name type="scientific">Arthrobacter russicus</name>
    <dbReference type="NCBI Taxonomy" id="172040"/>
    <lineage>
        <taxon>Bacteria</taxon>
        <taxon>Bacillati</taxon>
        <taxon>Actinomycetota</taxon>
        <taxon>Actinomycetes</taxon>
        <taxon>Micrococcales</taxon>
        <taxon>Micrococcaceae</taxon>
        <taxon>Arthrobacter</taxon>
    </lineage>
</organism>
<feature type="DNA-binding region" description="H-T-H motif" evidence="4">
    <location>
        <begin position="28"/>
        <end position="47"/>
    </location>
</feature>
<reference evidence="6 7" key="1">
    <citation type="submission" date="2023-07" db="EMBL/GenBank/DDBJ databases">
        <title>Sequencing the genomes of 1000 actinobacteria strains.</title>
        <authorList>
            <person name="Klenk H.-P."/>
        </authorList>
    </citation>
    <scope>NUCLEOTIDE SEQUENCE [LARGE SCALE GENOMIC DNA]</scope>
    <source>
        <strain evidence="6 7">DSM 14555</strain>
    </source>
</reference>
<dbReference type="InterPro" id="IPR036271">
    <property type="entry name" value="Tet_transcr_reg_TetR-rel_C_sf"/>
</dbReference>
<dbReference type="PROSITE" id="PS50977">
    <property type="entry name" value="HTH_TETR_2"/>
    <property type="match status" value="1"/>
</dbReference>
<dbReference type="Pfam" id="PF02909">
    <property type="entry name" value="TetR_C_1"/>
    <property type="match status" value="1"/>
</dbReference>
<evidence type="ECO:0000256" key="4">
    <source>
        <dbReference type="PROSITE-ProRule" id="PRU00335"/>
    </source>
</evidence>
<keyword evidence="3" id="KW-0804">Transcription</keyword>
<evidence type="ECO:0000259" key="5">
    <source>
        <dbReference type="PROSITE" id="PS50977"/>
    </source>
</evidence>